<accession>A0A2H1GST7</accession>
<dbReference type="PANTHER" id="PTHR47843">
    <property type="entry name" value="BTB DOMAIN-CONTAINING PROTEIN-RELATED"/>
    <property type="match status" value="1"/>
</dbReference>
<organism evidence="2 3">
    <name type="scientific">Zymoseptoria tritici ST99CH_1E4</name>
    <dbReference type="NCBI Taxonomy" id="1276532"/>
    <lineage>
        <taxon>Eukaryota</taxon>
        <taxon>Fungi</taxon>
        <taxon>Dikarya</taxon>
        <taxon>Ascomycota</taxon>
        <taxon>Pezizomycotina</taxon>
        <taxon>Dothideomycetes</taxon>
        <taxon>Dothideomycetidae</taxon>
        <taxon>Mycosphaerellales</taxon>
        <taxon>Mycosphaerellaceae</taxon>
        <taxon>Zymoseptoria</taxon>
    </lineage>
</organism>
<gene>
    <name evidence="2" type="ORF">ZT1E4_G8208</name>
</gene>
<protein>
    <recommendedName>
        <fullName evidence="1">BTB domain-containing protein</fullName>
    </recommendedName>
</protein>
<evidence type="ECO:0000313" key="3">
    <source>
        <dbReference type="Proteomes" id="UP000245764"/>
    </source>
</evidence>
<dbReference type="InterPro" id="IPR000210">
    <property type="entry name" value="BTB/POZ_dom"/>
</dbReference>
<dbReference type="Gene3D" id="3.30.710.10">
    <property type="entry name" value="Potassium Channel Kv1.1, Chain A"/>
    <property type="match status" value="1"/>
</dbReference>
<dbReference type="PROSITE" id="PS50097">
    <property type="entry name" value="BTB"/>
    <property type="match status" value="1"/>
</dbReference>
<feature type="domain" description="BTB" evidence="1">
    <location>
        <begin position="25"/>
        <end position="92"/>
    </location>
</feature>
<reference evidence="3" key="1">
    <citation type="submission" date="2017-05" db="EMBL/GenBank/DDBJ databases">
        <authorList>
            <person name="Song R."/>
            <person name="Chenine A.L."/>
            <person name="Ruprecht R.M."/>
        </authorList>
    </citation>
    <scope>NUCLEOTIDE SEQUENCE [LARGE SCALE GENOMIC DNA]</scope>
</reference>
<dbReference type="AlphaFoldDB" id="A0A2H1GST7"/>
<dbReference type="CDD" id="cd18186">
    <property type="entry name" value="BTB_POZ_ZBTB_KLHL-like"/>
    <property type="match status" value="1"/>
</dbReference>
<dbReference type="InterPro" id="IPR011333">
    <property type="entry name" value="SKP1/BTB/POZ_sf"/>
</dbReference>
<dbReference type="SUPFAM" id="SSF54695">
    <property type="entry name" value="POZ domain"/>
    <property type="match status" value="1"/>
</dbReference>
<dbReference type="PANTHER" id="PTHR47843:SF2">
    <property type="entry name" value="BTB DOMAIN-CONTAINING PROTEIN"/>
    <property type="match status" value="1"/>
</dbReference>
<dbReference type="EMBL" id="LT854260">
    <property type="protein sequence ID" value="SMR56611.1"/>
    <property type="molecule type" value="Genomic_DNA"/>
</dbReference>
<evidence type="ECO:0000259" key="1">
    <source>
        <dbReference type="PROSITE" id="PS50097"/>
    </source>
</evidence>
<dbReference type="Proteomes" id="UP000245764">
    <property type="component" value="Chromosome 8"/>
</dbReference>
<proteinExistence type="predicted"/>
<name>A0A2H1GST7_ZYMTR</name>
<sequence length="239" mass="27463">MAPKRKIEMEEFEKSTKPFLRDDFVTVTLDGSLSSYKVSKAMLCHASPYFVKALNGSFKEGKERKLRLPGCDPDTFERFIGYLANGQLPDYKAIYLAMKSEQDDSQRLEIHEGFQNQLISLWSFADAHLMPELQNEAMRHFLQLSGFLTMLSETASLAYEKTADGSAMRRAVVSENVYDYMTVDYHFDERWFADMGSVEKFLYDFTKSLTACKGKTCDHKDTCSPSRMVDQSRYMVPES</sequence>
<dbReference type="Pfam" id="PF00651">
    <property type="entry name" value="BTB"/>
    <property type="match status" value="1"/>
</dbReference>
<evidence type="ECO:0000313" key="2">
    <source>
        <dbReference type="EMBL" id="SMR56611.1"/>
    </source>
</evidence>